<dbReference type="PROSITE" id="PS50234">
    <property type="entry name" value="VWFA"/>
    <property type="match status" value="1"/>
</dbReference>
<dbReference type="InterPro" id="IPR036465">
    <property type="entry name" value="vWFA_dom_sf"/>
</dbReference>
<dbReference type="CDD" id="cd00198">
    <property type="entry name" value="vWFA"/>
    <property type="match status" value="1"/>
</dbReference>
<keyword evidence="2" id="KW-1133">Transmembrane helix</keyword>
<feature type="region of interest" description="Disordered" evidence="1">
    <location>
        <begin position="1"/>
        <end position="25"/>
    </location>
</feature>
<dbReference type="Proteomes" id="UP000318478">
    <property type="component" value="Unassembled WGS sequence"/>
</dbReference>
<dbReference type="PROSITE" id="PS00018">
    <property type="entry name" value="EF_HAND_1"/>
    <property type="match status" value="1"/>
</dbReference>
<feature type="region of interest" description="Disordered" evidence="1">
    <location>
        <begin position="1611"/>
        <end position="1633"/>
    </location>
</feature>
<keyword evidence="2" id="KW-0472">Membrane</keyword>
<dbReference type="SMART" id="SM00327">
    <property type="entry name" value="VWA"/>
    <property type="match status" value="1"/>
</dbReference>
<evidence type="ECO:0000313" key="5">
    <source>
        <dbReference type="Proteomes" id="UP000318478"/>
    </source>
</evidence>
<evidence type="ECO:0000259" key="3">
    <source>
        <dbReference type="PROSITE" id="PS50234"/>
    </source>
</evidence>
<feature type="transmembrane region" description="Helical" evidence="2">
    <location>
        <begin position="32"/>
        <end position="54"/>
    </location>
</feature>
<name>A0A5C5YL44_9BACT</name>
<dbReference type="Gene3D" id="3.40.50.410">
    <property type="entry name" value="von Willebrand factor, type A domain"/>
    <property type="match status" value="1"/>
</dbReference>
<feature type="compositionally biased region" description="Low complexity" evidence="1">
    <location>
        <begin position="14"/>
        <end position="25"/>
    </location>
</feature>
<dbReference type="RefSeq" id="WP_197527999.1">
    <property type="nucleotide sequence ID" value="NZ_SJPO01000007.1"/>
</dbReference>
<dbReference type="InterPro" id="IPR002035">
    <property type="entry name" value="VWF_A"/>
</dbReference>
<feature type="domain" description="VWFA" evidence="3">
    <location>
        <begin position="1078"/>
        <end position="1286"/>
    </location>
</feature>
<accession>A0A5C5YL44</accession>
<dbReference type="EMBL" id="SJPO01000007">
    <property type="protein sequence ID" value="TWT75592.1"/>
    <property type="molecule type" value="Genomic_DNA"/>
</dbReference>
<dbReference type="InterPro" id="IPR018247">
    <property type="entry name" value="EF_Hand_1_Ca_BS"/>
</dbReference>
<comment type="caution">
    <text evidence="4">The sequence shown here is derived from an EMBL/GenBank/DDBJ whole genome shotgun (WGS) entry which is preliminary data.</text>
</comment>
<organism evidence="4 5">
    <name type="scientific">Posidoniimonas polymericola</name>
    <dbReference type="NCBI Taxonomy" id="2528002"/>
    <lineage>
        <taxon>Bacteria</taxon>
        <taxon>Pseudomonadati</taxon>
        <taxon>Planctomycetota</taxon>
        <taxon>Planctomycetia</taxon>
        <taxon>Pirellulales</taxon>
        <taxon>Lacipirellulaceae</taxon>
        <taxon>Posidoniimonas</taxon>
    </lineage>
</organism>
<evidence type="ECO:0000256" key="1">
    <source>
        <dbReference type="SAM" id="MobiDB-lite"/>
    </source>
</evidence>
<evidence type="ECO:0000313" key="4">
    <source>
        <dbReference type="EMBL" id="TWT75592.1"/>
    </source>
</evidence>
<dbReference type="SUPFAM" id="SSF53300">
    <property type="entry name" value="vWA-like"/>
    <property type="match status" value="1"/>
</dbReference>
<gene>
    <name evidence="4" type="ORF">Pla123a_31020</name>
</gene>
<keyword evidence="5" id="KW-1185">Reference proteome</keyword>
<protein>
    <recommendedName>
        <fullName evidence="3">VWFA domain-containing protein</fullName>
    </recommendedName>
</protein>
<evidence type="ECO:0000256" key="2">
    <source>
        <dbReference type="SAM" id="Phobius"/>
    </source>
</evidence>
<sequence>MKPDEAQQPPEASPPRARFGPSGRPAGRRRRLLFAWSSATAALLLVLVFATTLLSPPAPVSLMTVGAHYAENLATPHNARGWNGLETLCRLGAQSESFRLAGQSLLHADATPLPADRCFEWPAAVKKLTGDTAVLVVSAHGGGDDQGPFLLRSEATAADEPTTRLRVADLLAALRKSPAEQHKLVVFDATSQFGMARLGLLQNRFAAELAKLDPEIQSIPNLVFVCASSDGERSWPAAGGGATLFLQTFIEGLRGAAPDPDANGRLSGGELVSFVRTGVADRVATRNRREQNVLVLPAGAEGASRLDAMDLALVNKHYQPPGPAKAVSDVAQFSAPWDRLRVLGQQLEEPATTAPISWRRYRRLLIRHEQLLAAGAPKLAADIAQLIDAAGGDLQAIASDLRQQFDPVQLPAAASAGPIKAEPIVEKLLAAGPAAARAAWGKQQEAVPADQLPGLRRRVYDLLLDRFAESPSARLAETAAYLKAIDAPDAPRPAEAHLVVMLEQGLPTGREASRWDQPLRQAVATRRHAERTLRGMGLAKSRVAPMLDSWLRTPFEQADQRRRDGEDLLFSGDEYLPRALTALAEADAAYLSLRRDADALAHAIIVRDRSFDLLPFYSDAIGMLLQASEDDRDDFQRLAKPLESAWTCAHALSELIESERPLRHDQAGLPKDLAKHSGELEKRLATLRSAMRAWQADLVERSGPSFWNNRDAALLAPELDDSQRVRLLSVTPPAFGDAMRTDRAAMDALAGLPEWRRTESVRRALLAVAAIGSERYEEGAHQHNRFDEVAKQLQDEHADLGGVLAGIETDLAKVYKTCQLRLVHASELVRNGLQNDAGFDQLRQAAEIERGLAPGVDAKPGLGPIEQLQKVRRFRLLLANARRAVTDGWNADPDASAPYSQRVAAAYLARADRLIPGLSDTQELWQQSKAAVSIGIQSPQRIDLVSALGPATAYEVCGDLSGIAAVDVTGGAVVVSKAPAAGKRQAYPVNGRAGLAAPRLIVEAPSLLAAVDPVAPAAETHPIQIHAWLRGHTATIETPVVVHRRPDAADFRPPPPKQAALSLVASDAVRGRLRHGGAVAFVLDASGSMAPTGDPAASKYVQAVEALRAMLAETPAGVRVSVWVFGQAVGPQKTVDNAESTITQVLSPVEWDPTNRDLLDRIAAGLAYPRVQPWNESPLGRALLTAAGDFRGVSGPRAVIAITDGYDNRLESDAAANPKKLPLGGLVKQQLAGTDIALQVIGFRVAPQEQADARKQFKFLASLSPPGRWWEASQRSELDAALRAALGGGRADAVAKVSPLGAADDLLAEVEIQTPSDSPATTPLSAGAYRLDLVAAAPGSPESRVSVRGGDLLVLRLTSAAKGLTLTPDTQAGLPRHTMGVQENDAWRVRLLQRRRLPSHATAQLIALERKRSPSAPPEQTLRVTHPEHLWIACGDDADGAIDWTPVYGYPVSCWEVTCAPESSASTGPLQLWWTVPGQELSSLSLRRKEDFQQPADLAGRAWDLQGLAVKIERAAVESCVLPDEQGRPTRQDSLVIEVACQRPCLISVAGVDAAGRQQRVFHDAERSVARFWPVSAEQTAETLQGVTIVTLDDLKRFAQDQQQSLTFERLPAASPSEPRPLPAAGWLGASAN</sequence>
<proteinExistence type="predicted"/>
<reference evidence="4 5" key="1">
    <citation type="submission" date="2019-02" db="EMBL/GenBank/DDBJ databases">
        <title>Deep-cultivation of Planctomycetes and their phenomic and genomic characterization uncovers novel biology.</title>
        <authorList>
            <person name="Wiegand S."/>
            <person name="Jogler M."/>
            <person name="Boedeker C."/>
            <person name="Pinto D."/>
            <person name="Vollmers J."/>
            <person name="Rivas-Marin E."/>
            <person name="Kohn T."/>
            <person name="Peeters S.H."/>
            <person name="Heuer A."/>
            <person name="Rast P."/>
            <person name="Oberbeckmann S."/>
            <person name="Bunk B."/>
            <person name="Jeske O."/>
            <person name="Meyerdierks A."/>
            <person name="Storesund J.E."/>
            <person name="Kallscheuer N."/>
            <person name="Luecker S."/>
            <person name="Lage O.M."/>
            <person name="Pohl T."/>
            <person name="Merkel B.J."/>
            <person name="Hornburger P."/>
            <person name="Mueller R.-W."/>
            <person name="Bruemmer F."/>
            <person name="Labrenz M."/>
            <person name="Spormann A.M."/>
            <person name="Op Den Camp H."/>
            <person name="Overmann J."/>
            <person name="Amann R."/>
            <person name="Jetten M.S.M."/>
            <person name="Mascher T."/>
            <person name="Medema M.H."/>
            <person name="Devos D.P."/>
            <person name="Kaster A.-K."/>
            <person name="Ovreas L."/>
            <person name="Rohde M."/>
            <person name="Galperin M.Y."/>
            <person name="Jogler C."/>
        </authorList>
    </citation>
    <scope>NUCLEOTIDE SEQUENCE [LARGE SCALE GENOMIC DNA]</scope>
    <source>
        <strain evidence="4 5">Pla123a</strain>
    </source>
</reference>
<keyword evidence="2" id="KW-0812">Transmembrane</keyword>